<dbReference type="Proteomes" id="UP001619887">
    <property type="component" value="Unassembled WGS sequence"/>
</dbReference>
<keyword evidence="2" id="KW-1185">Reference proteome</keyword>
<protein>
    <submittedName>
        <fullName evidence="1">Uncharacterized protein</fullName>
    </submittedName>
</protein>
<organism evidence="1 2">
    <name type="scientific">Pagothenia borchgrevinki</name>
    <name type="common">Bald rockcod</name>
    <name type="synonym">Trematomus borchgrevinki</name>
    <dbReference type="NCBI Taxonomy" id="8213"/>
    <lineage>
        <taxon>Eukaryota</taxon>
        <taxon>Metazoa</taxon>
        <taxon>Chordata</taxon>
        <taxon>Craniata</taxon>
        <taxon>Vertebrata</taxon>
        <taxon>Euteleostomi</taxon>
        <taxon>Actinopterygii</taxon>
        <taxon>Neopterygii</taxon>
        <taxon>Teleostei</taxon>
        <taxon>Neoteleostei</taxon>
        <taxon>Acanthomorphata</taxon>
        <taxon>Eupercaria</taxon>
        <taxon>Perciformes</taxon>
        <taxon>Notothenioidei</taxon>
        <taxon>Nototheniidae</taxon>
        <taxon>Pagothenia</taxon>
    </lineage>
</organism>
<gene>
    <name evidence="1" type="ORF">OYC64_022039</name>
</gene>
<dbReference type="AlphaFoldDB" id="A0ABD2G2Y0"/>
<reference evidence="1 2" key="2">
    <citation type="journal article" date="2024" name="G3 (Bethesda)">
        <title>The genome of the cryopelagic Antarctic bald notothen, Trematomus borchgrevinki.</title>
        <authorList>
            <person name="Rayamajhi N."/>
            <person name="Rivera-Colon A.G."/>
            <person name="Minhas B.F."/>
            <person name="Cheng C.C."/>
            <person name="Catchen J.M."/>
        </authorList>
    </citation>
    <scope>NUCLEOTIDE SEQUENCE [LARGE SCALE GENOMIC DNA]</scope>
    <source>
        <strain evidence="1">AGRC-2024</strain>
    </source>
</reference>
<evidence type="ECO:0000313" key="2">
    <source>
        <dbReference type="Proteomes" id="UP001619887"/>
    </source>
</evidence>
<sequence>MHLSDEYLTLDMALRFGGSGFYTYHVHFARQAAGRIKQFNQGTYWGALDSEFYYRIFASRASLSCPLPPGLSMLSQRSTTSNNSLTSLFITPKTSTIYHLPHPHLPSSLVPQTNAPQPTPLFQRASTGMEVQLSTRAAGCAHARSTCPHNPT</sequence>
<accession>A0ABD2G2Y0</accession>
<comment type="caution">
    <text evidence="1">The sequence shown here is derived from an EMBL/GenBank/DDBJ whole genome shotgun (WGS) entry which is preliminary data.</text>
</comment>
<name>A0ABD2G2Y0_PAGBO</name>
<dbReference type="EMBL" id="JBIYXZ010002084">
    <property type="protein sequence ID" value="KAL3047995.1"/>
    <property type="molecule type" value="Genomic_DNA"/>
</dbReference>
<reference evidence="1 2" key="1">
    <citation type="journal article" date="2022" name="G3 (Bethesda)">
        <title>Evaluating Illumina-, Nanopore-, and PacBio-based genome assembly strategies with the bald notothen, Trematomus borchgrevinki.</title>
        <authorList>
            <person name="Rayamajhi N."/>
            <person name="Cheng C.C."/>
            <person name="Catchen J.M."/>
        </authorList>
    </citation>
    <scope>NUCLEOTIDE SEQUENCE [LARGE SCALE GENOMIC DNA]</scope>
    <source>
        <strain evidence="1">AGRC-2024</strain>
    </source>
</reference>
<proteinExistence type="predicted"/>
<evidence type="ECO:0000313" key="1">
    <source>
        <dbReference type="EMBL" id="KAL3047995.1"/>
    </source>
</evidence>